<gene>
    <name evidence="1" type="ORF">O6H91_19G036200</name>
</gene>
<reference evidence="2" key="1">
    <citation type="journal article" date="2024" name="Proc. Natl. Acad. Sci. U.S.A.">
        <title>Extraordinary preservation of gene collinearity over three hundred million years revealed in homosporous lycophytes.</title>
        <authorList>
            <person name="Li C."/>
            <person name="Wickell D."/>
            <person name="Kuo L.Y."/>
            <person name="Chen X."/>
            <person name="Nie B."/>
            <person name="Liao X."/>
            <person name="Peng D."/>
            <person name="Ji J."/>
            <person name="Jenkins J."/>
            <person name="Williams M."/>
            <person name="Shu S."/>
            <person name="Plott C."/>
            <person name="Barry K."/>
            <person name="Rajasekar S."/>
            <person name="Grimwood J."/>
            <person name="Han X."/>
            <person name="Sun S."/>
            <person name="Hou Z."/>
            <person name="He W."/>
            <person name="Dai G."/>
            <person name="Sun C."/>
            <person name="Schmutz J."/>
            <person name="Leebens-Mack J.H."/>
            <person name="Li F.W."/>
            <person name="Wang L."/>
        </authorList>
    </citation>
    <scope>NUCLEOTIDE SEQUENCE [LARGE SCALE GENOMIC DNA]</scope>
    <source>
        <strain evidence="2">cv. PW_Plant_1</strain>
    </source>
</reference>
<evidence type="ECO:0000313" key="2">
    <source>
        <dbReference type="Proteomes" id="UP001162992"/>
    </source>
</evidence>
<evidence type="ECO:0000313" key="1">
    <source>
        <dbReference type="EMBL" id="KAJ7521060.1"/>
    </source>
</evidence>
<sequence length="340" mass="36704">MKTMDSQLIRLHFIHECIIKFACCTLLLSAATTGKVAAGELSSTFYDSSCPDVISIVRKVVAGAIQKEARMAASLVRLHFHDCFVHGCDGSILLDDTADFKGEKTAGPNLNSARGFDVIDDIKTEAENNCPGIVSCADILTMAARDSVELSGGPCWTVLLGRQDSKSASLNAANTEIPGPSLTAAELGAKFQSKGLSLTDMVTLSGAHTLGKAHCNLIENRFRNFNGTGTADPAISSWFVRYIVNQCSNTSDGSQLVLLDSVTPTKFDNRYYENLIGNMGVLSSDQVLFSTEGDTKELVKSYCGNQSAFFNNFVTAMLKLGNLQEEEEGEIRKNCHVRNS</sequence>
<proteinExistence type="predicted"/>
<dbReference type="EMBL" id="CM055110">
    <property type="protein sequence ID" value="KAJ7521060.1"/>
    <property type="molecule type" value="Genomic_DNA"/>
</dbReference>
<organism evidence="1 2">
    <name type="scientific">Diphasiastrum complanatum</name>
    <name type="common">Issler's clubmoss</name>
    <name type="synonym">Lycopodium complanatum</name>
    <dbReference type="NCBI Taxonomy" id="34168"/>
    <lineage>
        <taxon>Eukaryota</taxon>
        <taxon>Viridiplantae</taxon>
        <taxon>Streptophyta</taxon>
        <taxon>Embryophyta</taxon>
        <taxon>Tracheophyta</taxon>
        <taxon>Lycopodiopsida</taxon>
        <taxon>Lycopodiales</taxon>
        <taxon>Lycopodiaceae</taxon>
        <taxon>Lycopodioideae</taxon>
        <taxon>Diphasiastrum</taxon>
    </lineage>
</organism>
<accession>A0ACC2AUC5</accession>
<dbReference type="Proteomes" id="UP001162992">
    <property type="component" value="Chromosome 19"/>
</dbReference>
<name>A0ACC2AUC5_DIPCM</name>
<keyword evidence="2" id="KW-1185">Reference proteome</keyword>
<comment type="caution">
    <text evidence="1">The sequence shown here is derived from an EMBL/GenBank/DDBJ whole genome shotgun (WGS) entry which is preliminary data.</text>
</comment>
<protein>
    <submittedName>
        <fullName evidence="1">Uncharacterized protein</fullName>
    </submittedName>
</protein>